<evidence type="ECO:0000313" key="4">
    <source>
        <dbReference type="Proteomes" id="UP001165343"/>
    </source>
</evidence>
<keyword evidence="1" id="KW-0732">Signal</keyword>
<protein>
    <submittedName>
        <fullName evidence="3">S9 family peptidase</fullName>
    </submittedName>
</protein>
<organism evidence="3 4">
    <name type="scientific">Sphingomonas anseongensis</name>
    <dbReference type="NCBI Taxonomy" id="2908207"/>
    <lineage>
        <taxon>Bacteria</taxon>
        <taxon>Pseudomonadati</taxon>
        <taxon>Pseudomonadota</taxon>
        <taxon>Alphaproteobacteria</taxon>
        <taxon>Sphingomonadales</taxon>
        <taxon>Sphingomonadaceae</taxon>
        <taxon>Sphingomonas</taxon>
    </lineage>
</organism>
<feature type="domain" description="Peptidase S9 prolyl oligopeptidase catalytic" evidence="2">
    <location>
        <begin position="453"/>
        <end position="658"/>
    </location>
</feature>
<dbReference type="Pfam" id="PF00326">
    <property type="entry name" value="Peptidase_S9"/>
    <property type="match status" value="1"/>
</dbReference>
<dbReference type="SUPFAM" id="SSF53474">
    <property type="entry name" value="alpha/beta-Hydrolases"/>
    <property type="match status" value="1"/>
</dbReference>
<feature type="chain" id="PRO_5046391017" evidence="1">
    <location>
        <begin position="22"/>
        <end position="660"/>
    </location>
</feature>
<proteinExistence type="predicted"/>
<dbReference type="Proteomes" id="UP001165343">
    <property type="component" value="Unassembled WGS sequence"/>
</dbReference>
<sequence length="660" mass="71629">MKYWIFGSVAAAALISASAQAQATHSLAEDAAAFGAREAVSEATLSPDGSSVLYVTPGPGPKTYAVISNLVTGKSSVMTGADGVPEKIRWCNYSAPDRAVCRVTWNSFNSSGDILGFGRLIAVNLDGKDAKLLGQPSSWYDAGLRQFDGSILDWNGSSDGTVLMEREYVPEEGKIGSHIIQTKEGLGVDRVDTRSLRVSSVETARDSAASYMTDGRGNVRVMMLAEARHDGTLSGRFKYLYRTASSRDWKTLSEFTSGDEQIQPLAVDADIDSLYALKKKDGRQALYAIKLDGSLAQRLIAENPNVDIDDVVRFGDGKRVIGYTYADQTRHAVYFDPEFKALSESLSKAIPNLPLVDFVDSSADGRKLLIVAASDTDPGRFYVFDRDKKTLNEAMLERPELEGRALAQVKPVTIPGSGGAQIPGYLTLPVGKDAKQLPAIVLPHGGPSSRDQWGFDWLSQFLAARGYAVLQPQYRGSAGFGDKWLNENGFKNWQTSMSDIAASARWLASQGIADPNRVAIVGWSYGGYAALMEAETDPSLYKAVVAIAPVTDLQLYKQDFANYTSSRMVEDFVGSGPHITAGSPLQHASAIQVPVLLVHGDLDSNVRAWHSQKMAAALKGAGKQVDFLEYKNLDHQLEDSGVRQEFLTRMGELLDRTIGH</sequence>
<dbReference type="InterPro" id="IPR029058">
    <property type="entry name" value="AB_hydrolase_fold"/>
</dbReference>
<keyword evidence="4" id="KW-1185">Reference proteome</keyword>
<dbReference type="PANTHER" id="PTHR11731:SF193">
    <property type="entry name" value="DIPEPTIDYL PEPTIDASE 9"/>
    <property type="match status" value="1"/>
</dbReference>
<evidence type="ECO:0000256" key="1">
    <source>
        <dbReference type="SAM" id="SignalP"/>
    </source>
</evidence>
<dbReference type="InterPro" id="IPR001375">
    <property type="entry name" value="Peptidase_S9_cat"/>
</dbReference>
<accession>A0ABT0RCA4</accession>
<dbReference type="PANTHER" id="PTHR11731">
    <property type="entry name" value="PROTEASE FAMILY S9B,C DIPEPTIDYL-PEPTIDASE IV-RELATED"/>
    <property type="match status" value="1"/>
</dbReference>
<dbReference type="EMBL" id="JAMGBC010000001">
    <property type="protein sequence ID" value="MCL6677890.1"/>
    <property type="molecule type" value="Genomic_DNA"/>
</dbReference>
<comment type="caution">
    <text evidence="3">The sequence shown here is derived from an EMBL/GenBank/DDBJ whole genome shotgun (WGS) entry which is preliminary data.</text>
</comment>
<name>A0ABT0RCA4_9SPHN</name>
<dbReference type="RefSeq" id="WP_249866876.1">
    <property type="nucleotide sequence ID" value="NZ_JAMGBC010000001.1"/>
</dbReference>
<dbReference type="SUPFAM" id="SSF82171">
    <property type="entry name" value="DPP6 N-terminal domain-like"/>
    <property type="match status" value="1"/>
</dbReference>
<gene>
    <name evidence="3" type="ORF">LZ519_00940</name>
</gene>
<feature type="signal peptide" evidence="1">
    <location>
        <begin position="1"/>
        <end position="21"/>
    </location>
</feature>
<dbReference type="InterPro" id="IPR050278">
    <property type="entry name" value="Serine_Prot_S9B/DPPIV"/>
</dbReference>
<evidence type="ECO:0000259" key="2">
    <source>
        <dbReference type="Pfam" id="PF00326"/>
    </source>
</evidence>
<reference evidence="3" key="1">
    <citation type="submission" date="2022-05" db="EMBL/GenBank/DDBJ databases">
        <authorList>
            <person name="Jo J.-H."/>
            <person name="Im W.-T."/>
        </authorList>
    </citation>
    <scope>NUCLEOTIDE SEQUENCE</scope>
    <source>
        <strain evidence="3">RG327</strain>
    </source>
</reference>
<dbReference type="Gene3D" id="3.40.50.1820">
    <property type="entry name" value="alpha/beta hydrolase"/>
    <property type="match status" value="1"/>
</dbReference>
<evidence type="ECO:0000313" key="3">
    <source>
        <dbReference type="EMBL" id="MCL6677890.1"/>
    </source>
</evidence>